<name>A0A5Q5BID7_MYCSS</name>
<organism evidence="2">
    <name type="scientific">Mycobacterium sp. (strain MCS)</name>
    <dbReference type="NCBI Taxonomy" id="164756"/>
    <lineage>
        <taxon>Bacteria</taxon>
        <taxon>Bacillati</taxon>
        <taxon>Actinomycetota</taxon>
        <taxon>Actinomycetes</taxon>
        <taxon>Mycobacteriales</taxon>
        <taxon>Mycobacteriaceae</taxon>
        <taxon>Mycobacterium</taxon>
    </lineage>
</organism>
<keyword evidence="1" id="KW-0812">Transmembrane</keyword>
<dbReference type="InterPro" id="IPR021903">
    <property type="entry name" value="DUF3515"/>
</dbReference>
<gene>
    <name evidence="2" type="ordered locus">Mmcs_1930</name>
</gene>
<dbReference type="KEGG" id="mmc:Mmcs_1930"/>
<keyword evidence="1" id="KW-1133">Transmembrane helix</keyword>
<evidence type="ECO:0000313" key="2">
    <source>
        <dbReference type="EMBL" id="ABG08039.1"/>
    </source>
</evidence>
<proteinExistence type="predicted"/>
<dbReference type="AlphaFoldDB" id="A0A5Q5BID7"/>
<reference evidence="2" key="1">
    <citation type="submission" date="2006-06" db="EMBL/GenBank/DDBJ databases">
        <title>Complete sequence of chromosome of Mycobacterium sp. MCS.</title>
        <authorList>
            <consortium name="US DOE Joint Genome Institute"/>
            <person name="Copeland A."/>
            <person name="Lucas S."/>
            <person name="Lapidus A."/>
            <person name="Barry K."/>
            <person name="Detter J.C."/>
            <person name="Glavina del Rio T."/>
            <person name="Hammon N."/>
            <person name="Israni S."/>
            <person name="Dalin E."/>
            <person name="Tice H."/>
            <person name="Pitluck S."/>
            <person name="Martinez M."/>
            <person name="Schmutz J."/>
            <person name="Larimer F."/>
            <person name="Land M."/>
            <person name="Hauser L."/>
            <person name="Kyrpides N."/>
            <person name="Kim E."/>
            <person name="Miller C.D."/>
            <person name="Hughes J.E."/>
            <person name="Anderson A.J."/>
            <person name="Sims R.C."/>
            <person name="Richardson P."/>
        </authorList>
    </citation>
    <scope>NUCLEOTIDE SEQUENCE [LARGE SCALE GENOMIC DNA]</scope>
    <source>
        <strain evidence="2">MCS</strain>
    </source>
</reference>
<protein>
    <submittedName>
        <fullName evidence="2">Putative conserved secreted protein</fullName>
    </submittedName>
</protein>
<sequence length="195" mass="20483">MSSEDPPRAPRDGPPRALMIAAIVVAVAALVVVLGIAAVRQGRPEQRPVAIAAVPAPRADSPECQALMGALPEVLGDFRRAPTAEPTPVGTAAWQAGPDTEAIILRCGLDRPVDFVVGVPIQVVDAVQWFRVGEEAAPGSRPESQQTRSTWYAVDRPVYVALTLPQDSGPTPIQLISRVLTGAMPATPITPGPPR</sequence>
<keyword evidence="1" id="KW-0472">Membrane</keyword>
<evidence type="ECO:0000256" key="1">
    <source>
        <dbReference type="SAM" id="Phobius"/>
    </source>
</evidence>
<accession>A0A5Q5BID7</accession>
<dbReference type="EMBL" id="CP000384">
    <property type="protein sequence ID" value="ABG08039.1"/>
    <property type="molecule type" value="Genomic_DNA"/>
</dbReference>
<feature type="transmembrane region" description="Helical" evidence="1">
    <location>
        <begin position="17"/>
        <end position="39"/>
    </location>
</feature>
<dbReference type="Pfam" id="PF12028">
    <property type="entry name" value="DUF3515"/>
    <property type="match status" value="1"/>
</dbReference>